<name>A0A943DAV4_9FIRM</name>
<dbReference type="Proteomes" id="UP000759273">
    <property type="component" value="Unassembled WGS sequence"/>
</dbReference>
<gene>
    <name evidence="1" type="ORF">KHY36_10385</name>
</gene>
<dbReference type="AlphaFoldDB" id="A0A943DAV4"/>
<reference evidence="1" key="1">
    <citation type="submission" date="2021-02" db="EMBL/GenBank/DDBJ databases">
        <title>Infant gut strain persistence is associated with maternal origin, phylogeny, and functional potential including surface adhesion and iron acquisition.</title>
        <authorList>
            <person name="Lou Y.C."/>
        </authorList>
    </citation>
    <scope>NUCLEOTIDE SEQUENCE</scope>
    <source>
        <strain evidence="1">L3_101_000M1_dasL3_101_000M1_concoct_87</strain>
    </source>
</reference>
<comment type="caution">
    <text evidence="1">The sequence shown here is derived from an EMBL/GenBank/DDBJ whole genome shotgun (WGS) entry which is preliminary data.</text>
</comment>
<organism evidence="1 2">
    <name type="scientific">Subdoligranulum variabile</name>
    <dbReference type="NCBI Taxonomy" id="214851"/>
    <lineage>
        <taxon>Bacteria</taxon>
        <taxon>Bacillati</taxon>
        <taxon>Bacillota</taxon>
        <taxon>Clostridia</taxon>
        <taxon>Eubacteriales</taxon>
        <taxon>Oscillospiraceae</taxon>
        <taxon>Subdoligranulum</taxon>
    </lineage>
</organism>
<accession>A0A943DAV4</accession>
<dbReference type="EMBL" id="JAGZGG010000025">
    <property type="protein sequence ID" value="MBS5332921.1"/>
    <property type="molecule type" value="Genomic_DNA"/>
</dbReference>
<sequence length="57" mass="5972">MEKLVRVIKLRPGEAVLIVAEDSPAPCPCGMCSMGAAPAPDDEHFPHGILLCLDDAA</sequence>
<protein>
    <submittedName>
        <fullName evidence="1">Uncharacterized protein</fullName>
    </submittedName>
</protein>
<evidence type="ECO:0000313" key="1">
    <source>
        <dbReference type="EMBL" id="MBS5332921.1"/>
    </source>
</evidence>
<proteinExistence type="predicted"/>
<evidence type="ECO:0000313" key="2">
    <source>
        <dbReference type="Proteomes" id="UP000759273"/>
    </source>
</evidence>